<dbReference type="GO" id="GO:0005524">
    <property type="term" value="F:ATP binding"/>
    <property type="evidence" value="ECO:0007669"/>
    <property type="project" value="InterPro"/>
</dbReference>
<evidence type="ECO:0000256" key="3">
    <source>
        <dbReference type="ARBA" id="ARBA00022801"/>
    </source>
</evidence>
<comment type="cofactor">
    <cofactor evidence="1">
        <name>Mg(2+)</name>
        <dbReference type="ChEBI" id="CHEBI:18420"/>
    </cofactor>
</comment>
<dbReference type="GO" id="GO:0006950">
    <property type="term" value="P:response to stress"/>
    <property type="evidence" value="ECO:0007669"/>
    <property type="project" value="UniProtKB-ARBA"/>
</dbReference>
<feature type="transmembrane region" description="Helical" evidence="6">
    <location>
        <begin position="6"/>
        <end position="25"/>
    </location>
</feature>
<comment type="catalytic activity">
    <reaction evidence="5">
        <text>ATP + H2O = ADP + phosphate + H(+)</text>
        <dbReference type="Rhea" id="RHEA:13065"/>
        <dbReference type="ChEBI" id="CHEBI:15377"/>
        <dbReference type="ChEBI" id="CHEBI:15378"/>
        <dbReference type="ChEBI" id="CHEBI:30616"/>
        <dbReference type="ChEBI" id="CHEBI:43474"/>
        <dbReference type="ChEBI" id="CHEBI:456216"/>
    </reaction>
</comment>
<dbReference type="Gene3D" id="3.40.50.300">
    <property type="entry name" value="P-loop containing nucleotide triphosphate hydrolases"/>
    <property type="match status" value="1"/>
</dbReference>
<name>A0AAE1JHS3_9FABA</name>
<reference evidence="8" key="1">
    <citation type="submission" date="2023-10" db="EMBL/GenBank/DDBJ databases">
        <title>Chromosome-level genome of the transformable northern wattle, Acacia crassicarpa.</title>
        <authorList>
            <person name="Massaro I."/>
            <person name="Sinha N.R."/>
            <person name="Poethig S."/>
            <person name="Leichty A.R."/>
        </authorList>
    </citation>
    <scope>NUCLEOTIDE SEQUENCE</scope>
    <source>
        <strain evidence="8">Acra3RX</strain>
        <tissue evidence="8">Leaf</tissue>
    </source>
</reference>
<dbReference type="PANTHER" id="PTHR23070">
    <property type="entry name" value="BCS1 AAA-TYPE ATPASE"/>
    <property type="match status" value="1"/>
</dbReference>
<evidence type="ECO:0000256" key="5">
    <source>
        <dbReference type="ARBA" id="ARBA00049360"/>
    </source>
</evidence>
<dbReference type="AlphaFoldDB" id="A0AAE1JHS3"/>
<evidence type="ECO:0000256" key="4">
    <source>
        <dbReference type="ARBA" id="ARBA00022842"/>
    </source>
</evidence>
<comment type="caution">
    <text evidence="8">The sequence shown here is derived from an EMBL/GenBank/DDBJ whole genome shotgun (WGS) entry which is preliminary data.</text>
</comment>
<keyword evidence="6" id="KW-1133">Transmembrane helix</keyword>
<evidence type="ECO:0000259" key="7">
    <source>
        <dbReference type="SMART" id="SM00382"/>
    </source>
</evidence>
<comment type="similarity">
    <text evidence="2">Belongs to the AAA ATPase family. BCS1 subfamily.</text>
</comment>
<evidence type="ECO:0000313" key="8">
    <source>
        <dbReference type="EMBL" id="KAK4268907.1"/>
    </source>
</evidence>
<feature type="domain" description="AAA+ ATPase" evidence="7">
    <location>
        <begin position="224"/>
        <end position="349"/>
    </location>
</feature>
<dbReference type="InterPro" id="IPR050747">
    <property type="entry name" value="Mitochondrial_chaperone_BCS1"/>
</dbReference>
<dbReference type="GO" id="GO:0016887">
    <property type="term" value="F:ATP hydrolysis activity"/>
    <property type="evidence" value="ECO:0007669"/>
    <property type="project" value="InterPro"/>
</dbReference>
<accession>A0AAE1JHS3</accession>
<keyword evidence="4" id="KW-0460">Magnesium</keyword>
<gene>
    <name evidence="8" type="ORF">QN277_022134</name>
</gene>
<keyword evidence="9" id="KW-1185">Reference proteome</keyword>
<dbReference type="InterPro" id="IPR025753">
    <property type="entry name" value="AAA_N_dom"/>
</dbReference>
<dbReference type="SMART" id="SM00382">
    <property type="entry name" value="AAA"/>
    <property type="match status" value="1"/>
</dbReference>
<keyword evidence="6" id="KW-0472">Membrane</keyword>
<dbReference type="Pfam" id="PF14363">
    <property type="entry name" value="AAA_assoc"/>
    <property type="match status" value="1"/>
</dbReference>
<dbReference type="EMBL" id="JAWXYG010000006">
    <property type="protein sequence ID" value="KAK4268907.1"/>
    <property type="molecule type" value="Genomic_DNA"/>
</dbReference>
<dbReference type="Pfam" id="PF25568">
    <property type="entry name" value="AAA_lid_At3g28540"/>
    <property type="match status" value="1"/>
</dbReference>
<organism evidence="8 9">
    <name type="scientific">Acacia crassicarpa</name>
    <name type="common">northern wattle</name>
    <dbReference type="NCBI Taxonomy" id="499986"/>
    <lineage>
        <taxon>Eukaryota</taxon>
        <taxon>Viridiplantae</taxon>
        <taxon>Streptophyta</taxon>
        <taxon>Embryophyta</taxon>
        <taxon>Tracheophyta</taxon>
        <taxon>Spermatophyta</taxon>
        <taxon>Magnoliopsida</taxon>
        <taxon>eudicotyledons</taxon>
        <taxon>Gunneridae</taxon>
        <taxon>Pentapetalae</taxon>
        <taxon>rosids</taxon>
        <taxon>fabids</taxon>
        <taxon>Fabales</taxon>
        <taxon>Fabaceae</taxon>
        <taxon>Caesalpinioideae</taxon>
        <taxon>mimosoid clade</taxon>
        <taxon>Acacieae</taxon>
        <taxon>Acacia</taxon>
    </lineage>
</organism>
<keyword evidence="6" id="KW-0812">Transmembrane</keyword>
<dbReference type="SUPFAM" id="SSF52540">
    <property type="entry name" value="P-loop containing nucleoside triphosphate hydrolases"/>
    <property type="match status" value="1"/>
</dbReference>
<dbReference type="Proteomes" id="UP001293593">
    <property type="component" value="Unassembled WGS sequence"/>
</dbReference>
<dbReference type="InterPro" id="IPR003593">
    <property type="entry name" value="AAA+_ATPase"/>
</dbReference>
<dbReference type="InterPro" id="IPR027417">
    <property type="entry name" value="P-loop_NTPase"/>
</dbReference>
<dbReference type="InterPro" id="IPR003959">
    <property type="entry name" value="ATPase_AAA_core"/>
</dbReference>
<evidence type="ECO:0000256" key="2">
    <source>
        <dbReference type="ARBA" id="ARBA00007448"/>
    </source>
</evidence>
<evidence type="ECO:0000256" key="6">
    <source>
        <dbReference type="SAM" id="Phobius"/>
    </source>
</evidence>
<sequence length="474" mass="54314">MILHNPFFLFILIMFLLYITRVVLFKTGLMYTIKKCWRIIEDCFYVYQSFRVPELYEDMLENPLYRKVSLYLHSLPSLEDSDFTNLITGKKNNDIVLCLDPKQTVEDDFLGARVFWLNEGDDKTDSNRNRAFILKIRKADKRRILRPYLKHIHTIVDEGKRDLRLFMITDPIGGGKGRWRSVPFTHPSTFDSIAMESDLKNKVKSDLESFLKAKQYYNRHGRVWKRSFLLYGPSGTGKSSFVAAMANFLCYDVYDMDLSKVPSDSDLKSMLLQTTAKSIIVVEDLDRFLIEKSKAVSLSGILNFMDGILTSCCAEEMIMVFTMNSKEHVDPDLLRPGRVDVHIQFYLCDFPAFKTLASSYLGVKDHKLFPQVEEMFQKGASLSSAEIGELMITNRNSPSRAIKSVISALQTDGDGRGRGGKIVRQLGGRAVDVTEETDGVLCADGFHSVKDLRRVYGFFRSKNHQKSQPLLLRR</sequence>
<dbReference type="Pfam" id="PF00004">
    <property type="entry name" value="AAA"/>
    <property type="match status" value="1"/>
</dbReference>
<evidence type="ECO:0000256" key="1">
    <source>
        <dbReference type="ARBA" id="ARBA00001946"/>
    </source>
</evidence>
<protein>
    <recommendedName>
        <fullName evidence="7">AAA+ ATPase domain-containing protein</fullName>
    </recommendedName>
</protein>
<evidence type="ECO:0000313" key="9">
    <source>
        <dbReference type="Proteomes" id="UP001293593"/>
    </source>
</evidence>
<keyword evidence="3" id="KW-0378">Hydrolase</keyword>
<proteinExistence type="inferred from homology"/>
<dbReference type="InterPro" id="IPR058017">
    <property type="entry name" value="At3g28540-like_C"/>
</dbReference>